<dbReference type="InterPro" id="IPR017740">
    <property type="entry name" value="TssA-like"/>
</dbReference>
<reference evidence="2 3" key="1">
    <citation type="submission" date="2017-03" db="EMBL/GenBank/DDBJ databases">
        <title>Genome sequencing of Shewanella japonica KCTC 22435.</title>
        <authorList>
            <person name="Kim K.M."/>
        </authorList>
    </citation>
    <scope>NUCLEOTIDE SEQUENCE [LARGE SCALE GENOMIC DNA]</scope>
    <source>
        <strain evidence="2 3">KCTC 22435</strain>
    </source>
</reference>
<gene>
    <name evidence="2" type="ORF">SJ2017_2457</name>
</gene>
<dbReference type="EMBL" id="CP020472">
    <property type="protein sequence ID" value="ARD22747.1"/>
    <property type="molecule type" value="Genomic_DNA"/>
</dbReference>
<evidence type="ECO:0000313" key="3">
    <source>
        <dbReference type="Proteomes" id="UP000191820"/>
    </source>
</evidence>
<dbReference type="Pfam" id="PF06812">
    <property type="entry name" value="ImpA_N"/>
    <property type="match status" value="1"/>
</dbReference>
<dbReference type="RefSeq" id="WP_080915971.1">
    <property type="nucleotide sequence ID" value="NZ_CP020472.1"/>
</dbReference>
<evidence type="ECO:0000259" key="1">
    <source>
        <dbReference type="Pfam" id="PF06812"/>
    </source>
</evidence>
<feature type="domain" description="ImpA N-terminal" evidence="1">
    <location>
        <begin position="14"/>
        <end position="142"/>
    </location>
</feature>
<dbReference type="Proteomes" id="UP000191820">
    <property type="component" value="Chromosome"/>
</dbReference>
<dbReference type="NCBIfam" id="TIGR03363">
    <property type="entry name" value="VI_chp_8"/>
    <property type="match status" value="1"/>
</dbReference>
<dbReference type="PANTHER" id="PTHR37951">
    <property type="entry name" value="CYTOPLASMIC PROTEIN-RELATED"/>
    <property type="match status" value="1"/>
</dbReference>
<proteinExistence type="predicted"/>
<dbReference type="InterPro" id="IPR010657">
    <property type="entry name" value="ImpA_N"/>
</dbReference>
<evidence type="ECO:0000313" key="2">
    <source>
        <dbReference type="EMBL" id="ARD22747.1"/>
    </source>
</evidence>
<sequence length="366" mass="41007">MSQLNNLSIEELIEPITDDAVTGEDPRSDISPTSTYYLLKDVRSTARANERKALIDEEDVLSVAIEWRPIFEQVPDITRDKAKDLEYIAWFIEAACRLHGFKGLSFGFTLAAELIERYWENLYPIPDPDDLEERIAPLIGLNGVESEGSLIQPIKTIPITEGAFAYSTWQYEQALEVDRLDSDKQEKRFDAGAISLEEVELSIKETSDSFFIELDADVNAAIAAFSRLSEVMDTAMGGLPQPTSYIRKALEACALQIHTITEPILAKSQTSSISTEVEVETDDELTAKSSSNGIEQQLNSRAQAIENLEKIAEFFKNTEPHSPMSYAIEQVIRWSDLSLPELLQELIQDGEARNGFFKLSGIKTEE</sequence>
<keyword evidence="3" id="KW-1185">Reference proteome</keyword>
<name>A0ABM6JKN1_9GAMM</name>
<accession>A0ABM6JKN1</accession>
<protein>
    <submittedName>
        <fullName evidence="2">Type VI secretion protein</fullName>
    </submittedName>
</protein>
<dbReference type="PANTHER" id="PTHR37951:SF1">
    <property type="entry name" value="TYPE VI SECRETION SYSTEM COMPONENT TSSA1"/>
    <property type="match status" value="1"/>
</dbReference>
<organism evidence="2 3">
    <name type="scientific">Shewanella japonica</name>
    <dbReference type="NCBI Taxonomy" id="93973"/>
    <lineage>
        <taxon>Bacteria</taxon>
        <taxon>Pseudomonadati</taxon>
        <taxon>Pseudomonadota</taxon>
        <taxon>Gammaproteobacteria</taxon>
        <taxon>Alteromonadales</taxon>
        <taxon>Shewanellaceae</taxon>
        <taxon>Shewanella</taxon>
    </lineage>
</organism>